<name>A0AAV4RBL9_CAEEX</name>
<dbReference type="AlphaFoldDB" id="A0AAV4RBL9"/>
<organism evidence="1 2">
    <name type="scientific">Caerostris extrusa</name>
    <name type="common">Bark spider</name>
    <name type="synonym">Caerostris bankana</name>
    <dbReference type="NCBI Taxonomy" id="172846"/>
    <lineage>
        <taxon>Eukaryota</taxon>
        <taxon>Metazoa</taxon>
        <taxon>Ecdysozoa</taxon>
        <taxon>Arthropoda</taxon>
        <taxon>Chelicerata</taxon>
        <taxon>Arachnida</taxon>
        <taxon>Araneae</taxon>
        <taxon>Araneomorphae</taxon>
        <taxon>Entelegynae</taxon>
        <taxon>Araneoidea</taxon>
        <taxon>Araneidae</taxon>
        <taxon>Caerostris</taxon>
    </lineage>
</organism>
<comment type="caution">
    <text evidence="1">The sequence shown here is derived from an EMBL/GenBank/DDBJ whole genome shotgun (WGS) entry which is preliminary data.</text>
</comment>
<accession>A0AAV4RBL9</accession>
<gene>
    <name evidence="1" type="ORF">CEXT_20671</name>
</gene>
<sequence length="117" mass="13658">MRFWILFYKLKTETFPELIAGPSQIYQIRTNCSKCLNDFLCLILLNSFKFPVVKVDSEGGERMLEIRLIYSSNRCEVIVEVPHLAEGQTQDFCFSLCSYCCDRCCVCEAVLFYMFQC</sequence>
<protein>
    <submittedName>
        <fullName evidence="1">Uncharacterized protein</fullName>
    </submittedName>
</protein>
<proteinExistence type="predicted"/>
<evidence type="ECO:0000313" key="2">
    <source>
        <dbReference type="Proteomes" id="UP001054945"/>
    </source>
</evidence>
<dbReference type="EMBL" id="BPLR01007534">
    <property type="protein sequence ID" value="GIY17696.1"/>
    <property type="molecule type" value="Genomic_DNA"/>
</dbReference>
<reference evidence="1 2" key="1">
    <citation type="submission" date="2021-06" db="EMBL/GenBank/DDBJ databases">
        <title>Caerostris extrusa draft genome.</title>
        <authorList>
            <person name="Kono N."/>
            <person name="Arakawa K."/>
        </authorList>
    </citation>
    <scope>NUCLEOTIDE SEQUENCE [LARGE SCALE GENOMIC DNA]</scope>
</reference>
<evidence type="ECO:0000313" key="1">
    <source>
        <dbReference type="EMBL" id="GIY17696.1"/>
    </source>
</evidence>
<keyword evidence="2" id="KW-1185">Reference proteome</keyword>
<dbReference type="Proteomes" id="UP001054945">
    <property type="component" value="Unassembled WGS sequence"/>
</dbReference>